<feature type="transmembrane region" description="Helical" evidence="5">
    <location>
        <begin position="79"/>
        <end position="98"/>
    </location>
</feature>
<reference evidence="8" key="1">
    <citation type="journal article" date="2019" name="Int. J. Syst. Evol. Microbiol.">
        <title>The Global Catalogue of Microorganisms (GCM) 10K type strain sequencing project: providing services to taxonomists for standard genome sequencing and annotation.</title>
        <authorList>
            <consortium name="The Broad Institute Genomics Platform"/>
            <consortium name="The Broad Institute Genome Sequencing Center for Infectious Disease"/>
            <person name="Wu L."/>
            <person name="Ma J."/>
        </authorList>
    </citation>
    <scope>NUCLEOTIDE SEQUENCE [LARGE SCALE GENOMIC DNA]</scope>
    <source>
        <strain evidence="8">JCM 17591</strain>
    </source>
</reference>
<feature type="transmembrane region" description="Helical" evidence="5">
    <location>
        <begin position="47"/>
        <end position="72"/>
    </location>
</feature>
<evidence type="ECO:0000256" key="1">
    <source>
        <dbReference type="ARBA" id="ARBA00004651"/>
    </source>
</evidence>
<dbReference type="Proteomes" id="UP001501079">
    <property type="component" value="Unassembled WGS sequence"/>
</dbReference>
<dbReference type="InterPro" id="IPR020846">
    <property type="entry name" value="MFS_dom"/>
</dbReference>
<dbReference type="SUPFAM" id="SSF103473">
    <property type="entry name" value="MFS general substrate transporter"/>
    <property type="match status" value="1"/>
</dbReference>
<dbReference type="InterPro" id="IPR052952">
    <property type="entry name" value="MFS-Transporter"/>
</dbReference>
<feature type="transmembrane region" description="Helical" evidence="5">
    <location>
        <begin position="361"/>
        <end position="388"/>
    </location>
</feature>
<dbReference type="InterPro" id="IPR036259">
    <property type="entry name" value="MFS_trans_sf"/>
</dbReference>
<dbReference type="RefSeq" id="WP_344751845.1">
    <property type="nucleotide sequence ID" value="NZ_BAABBW010000001.1"/>
</dbReference>
<dbReference type="EMBL" id="BAABBW010000001">
    <property type="protein sequence ID" value="GAA4169743.1"/>
    <property type="molecule type" value="Genomic_DNA"/>
</dbReference>
<dbReference type="InterPro" id="IPR011701">
    <property type="entry name" value="MFS"/>
</dbReference>
<dbReference type="Pfam" id="PF07690">
    <property type="entry name" value="MFS_1"/>
    <property type="match status" value="1"/>
</dbReference>
<evidence type="ECO:0000313" key="7">
    <source>
        <dbReference type="EMBL" id="GAA4169743.1"/>
    </source>
</evidence>
<keyword evidence="3 5" id="KW-1133">Transmembrane helix</keyword>
<feature type="domain" description="Major facilitator superfamily (MFS) profile" evidence="6">
    <location>
        <begin position="11"/>
        <end position="392"/>
    </location>
</feature>
<feature type="transmembrane region" description="Helical" evidence="5">
    <location>
        <begin position="247"/>
        <end position="268"/>
    </location>
</feature>
<feature type="transmembrane region" description="Helical" evidence="5">
    <location>
        <begin position="170"/>
        <end position="189"/>
    </location>
</feature>
<sequence>MSDTERTPTAAWRMLALGVLAQAAGTLLVSTPAYLIPLLHVQRGIPLAQAGLLASAPTFGMVLTLVAWGALADRYGERWVIAGGLALTAAFALVAVAASGFVGLGLLLLLGGAASASTNAASGRVVVGWFPRSRRGLAMGIRQMSQPLGVAAAAVSVPPLADRFGPGGPLLLAGVVLAVLAVLCAIGIANPPRPAARAAASEAPANPYRASGFLWRIHLVSVLLVVPQFTLSIFGLVWLITQLHWSATAAGIVIGVSQFVGAIGRIVIGSWSDRVGSRVRVLRWVAISGVVVMGALALTGVVEWAAAAAVVLIVATTVSVADNGLSFTSVAEAAGPQWSGRALGLQNTGQFLAASAVGPGIGALITVVGYPIAFALVAVAPLLSIPLVPARDRHWTPRSG</sequence>
<dbReference type="PANTHER" id="PTHR23527">
    <property type="entry name" value="BLL3282 PROTEIN"/>
    <property type="match status" value="1"/>
</dbReference>
<keyword evidence="8" id="KW-1185">Reference proteome</keyword>
<dbReference type="PROSITE" id="PS50850">
    <property type="entry name" value="MFS"/>
    <property type="match status" value="1"/>
</dbReference>
<protein>
    <submittedName>
        <fullName evidence="7">MFS transporter</fullName>
    </submittedName>
</protein>
<feature type="transmembrane region" description="Helical" evidence="5">
    <location>
        <begin position="12"/>
        <end position="35"/>
    </location>
</feature>
<feature type="transmembrane region" description="Helical" evidence="5">
    <location>
        <begin position="289"/>
        <end position="315"/>
    </location>
</feature>
<evidence type="ECO:0000256" key="2">
    <source>
        <dbReference type="ARBA" id="ARBA00022692"/>
    </source>
</evidence>
<proteinExistence type="predicted"/>
<comment type="subcellular location">
    <subcellularLocation>
        <location evidence="1">Cell membrane</location>
        <topology evidence="1">Multi-pass membrane protein</topology>
    </subcellularLocation>
</comment>
<dbReference type="Gene3D" id="1.20.1250.20">
    <property type="entry name" value="MFS general substrate transporter like domains"/>
    <property type="match status" value="2"/>
</dbReference>
<accession>A0ABP7ZT55</accession>
<evidence type="ECO:0000259" key="6">
    <source>
        <dbReference type="PROSITE" id="PS50850"/>
    </source>
</evidence>
<name>A0ABP7ZT55_9MICO</name>
<gene>
    <name evidence="7" type="ORF">GCM10022287_06590</name>
</gene>
<organism evidence="7 8">
    <name type="scientific">Gryllotalpicola koreensis</name>
    <dbReference type="NCBI Taxonomy" id="993086"/>
    <lineage>
        <taxon>Bacteria</taxon>
        <taxon>Bacillati</taxon>
        <taxon>Actinomycetota</taxon>
        <taxon>Actinomycetes</taxon>
        <taxon>Micrococcales</taxon>
        <taxon>Microbacteriaceae</taxon>
        <taxon>Gryllotalpicola</taxon>
    </lineage>
</organism>
<comment type="caution">
    <text evidence="7">The sequence shown here is derived from an EMBL/GenBank/DDBJ whole genome shotgun (WGS) entry which is preliminary data.</text>
</comment>
<evidence type="ECO:0000256" key="3">
    <source>
        <dbReference type="ARBA" id="ARBA00022989"/>
    </source>
</evidence>
<evidence type="ECO:0000256" key="5">
    <source>
        <dbReference type="SAM" id="Phobius"/>
    </source>
</evidence>
<keyword evidence="2 5" id="KW-0812">Transmembrane</keyword>
<dbReference type="PANTHER" id="PTHR23527:SF1">
    <property type="entry name" value="BLL3282 PROTEIN"/>
    <property type="match status" value="1"/>
</dbReference>
<evidence type="ECO:0000313" key="8">
    <source>
        <dbReference type="Proteomes" id="UP001501079"/>
    </source>
</evidence>
<evidence type="ECO:0000256" key="4">
    <source>
        <dbReference type="ARBA" id="ARBA00023136"/>
    </source>
</evidence>
<keyword evidence="4 5" id="KW-0472">Membrane</keyword>
<feature type="transmembrane region" description="Helical" evidence="5">
    <location>
        <begin position="219"/>
        <end position="241"/>
    </location>
</feature>